<keyword evidence="5" id="KW-0238">DNA-binding</keyword>
<evidence type="ECO:0000256" key="4">
    <source>
        <dbReference type="ARBA" id="ARBA00023015"/>
    </source>
</evidence>
<keyword evidence="2" id="KW-0479">Metal-binding</keyword>
<evidence type="ECO:0000256" key="1">
    <source>
        <dbReference type="ARBA" id="ARBA00004123"/>
    </source>
</evidence>
<evidence type="ECO:0000259" key="10">
    <source>
        <dbReference type="PROSITE" id="PS50048"/>
    </source>
</evidence>
<protein>
    <submittedName>
        <fullName evidence="11">CYFA0S37e00100g1_1</fullName>
    </submittedName>
    <submittedName>
        <fullName evidence="12">Positive regulator of purine utilization</fullName>
    </submittedName>
</protein>
<dbReference type="SUPFAM" id="SSF57701">
    <property type="entry name" value="Zn2/Cys6 DNA-binding domain"/>
    <property type="match status" value="1"/>
</dbReference>
<name>A0A061BCP9_CYBFA</name>
<feature type="transmembrane region" description="Helical" evidence="9">
    <location>
        <begin position="506"/>
        <end position="524"/>
    </location>
</feature>
<dbReference type="SMART" id="SM00066">
    <property type="entry name" value="GAL4"/>
    <property type="match status" value="1"/>
</dbReference>
<dbReference type="InterPro" id="IPR036864">
    <property type="entry name" value="Zn2-C6_fun-type_DNA-bd_sf"/>
</dbReference>
<evidence type="ECO:0000256" key="2">
    <source>
        <dbReference type="ARBA" id="ARBA00022723"/>
    </source>
</evidence>
<feature type="transmembrane region" description="Helical" evidence="9">
    <location>
        <begin position="232"/>
        <end position="248"/>
    </location>
</feature>
<evidence type="ECO:0000256" key="3">
    <source>
        <dbReference type="ARBA" id="ARBA00022833"/>
    </source>
</evidence>
<keyword evidence="9" id="KW-0472">Membrane</keyword>
<dbReference type="PROSITE" id="PS00463">
    <property type="entry name" value="ZN2_CY6_FUNGAL_1"/>
    <property type="match status" value="1"/>
</dbReference>
<dbReference type="GO" id="GO:0045944">
    <property type="term" value="P:positive regulation of transcription by RNA polymerase II"/>
    <property type="evidence" value="ECO:0007669"/>
    <property type="project" value="TreeGrafter"/>
</dbReference>
<evidence type="ECO:0000256" key="7">
    <source>
        <dbReference type="ARBA" id="ARBA00023242"/>
    </source>
</evidence>
<dbReference type="GO" id="GO:0008270">
    <property type="term" value="F:zinc ion binding"/>
    <property type="evidence" value="ECO:0007669"/>
    <property type="project" value="InterPro"/>
</dbReference>
<dbReference type="Pfam" id="PF00172">
    <property type="entry name" value="Zn_clus"/>
    <property type="match status" value="1"/>
</dbReference>
<dbReference type="PROSITE" id="PS50048">
    <property type="entry name" value="ZN2_CY6_FUNGAL_2"/>
    <property type="match status" value="1"/>
</dbReference>
<keyword evidence="13" id="KW-1185">Reference proteome</keyword>
<dbReference type="Gene3D" id="4.10.240.10">
    <property type="entry name" value="Zn(2)-C6 fungal-type DNA-binding domain"/>
    <property type="match status" value="1"/>
</dbReference>
<proteinExistence type="predicted"/>
<evidence type="ECO:0000313" key="11">
    <source>
        <dbReference type="EMBL" id="CDR47741.1"/>
    </source>
</evidence>
<dbReference type="OMA" id="CAYGMER"/>
<keyword evidence="4" id="KW-0805">Transcription regulation</keyword>
<keyword evidence="9" id="KW-1133">Transmembrane helix</keyword>
<dbReference type="PANTHER" id="PTHR47782:SF12">
    <property type="entry name" value="ZN(II)2CYS6 TRANSCRIPTION FACTOR (EUROFUNG)"/>
    <property type="match status" value="1"/>
</dbReference>
<dbReference type="EMBL" id="LK052922">
    <property type="protein sequence ID" value="CDR47741.1"/>
    <property type="molecule type" value="Genomic_DNA"/>
</dbReference>
<dbReference type="GO" id="GO:0005634">
    <property type="term" value="C:nucleus"/>
    <property type="evidence" value="ECO:0007669"/>
    <property type="project" value="UniProtKB-SubCell"/>
</dbReference>
<evidence type="ECO:0000256" key="9">
    <source>
        <dbReference type="SAM" id="Phobius"/>
    </source>
</evidence>
<evidence type="ECO:0000256" key="6">
    <source>
        <dbReference type="ARBA" id="ARBA00023163"/>
    </source>
</evidence>
<dbReference type="AlphaFoldDB" id="A0A061BCP9"/>
<keyword evidence="3" id="KW-0862">Zinc</keyword>
<dbReference type="GO" id="GO:0000981">
    <property type="term" value="F:DNA-binding transcription factor activity, RNA polymerase II-specific"/>
    <property type="evidence" value="ECO:0007669"/>
    <property type="project" value="InterPro"/>
</dbReference>
<reference evidence="11" key="1">
    <citation type="journal article" date="2014" name="Genome Announc.">
        <title>Genome sequence of the yeast Cyberlindnera fabianii (Hansenula fabianii).</title>
        <authorList>
            <person name="Freel K.C."/>
            <person name="Sarilar V."/>
            <person name="Neuveglise C."/>
            <person name="Devillers H."/>
            <person name="Friedrich A."/>
            <person name="Schacherer J."/>
        </authorList>
    </citation>
    <scope>NUCLEOTIDE SEQUENCE</scope>
    <source>
        <strain evidence="11">YJS4271</strain>
    </source>
</reference>
<dbReference type="CDD" id="cd12148">
    <property type="entry name" value="fungal_TF_MHR"/>
    <property type="match status" value="1"/>
</dbReference>
<evidence type="ECO:0000313" key="13">
    <source>
        <dbReference type="Proteomes" id="UP000189513"/>
    </source>
</evidence>
<dbReference type="Pfam" id="PF04082">
    <property type="entry name" value="Fungal_trans"/>
    <property type="match status" value="1"/>
</dbReference>
<dbReference type="STRING" id="36022.A0A061BCP9"/>
<reference evidence="12" key="3">
    <citation type="submission" date="2017-01" db="EMBL/GenBank/DDBJ databases">
        <authorList>
            <person name="Mah S.A."/>
            <person name="Swanson W.J."/>
            <person name="Moy G.W."/>
            <person name="Vacquier V.D."/>
        </authorList>
    </citation>
    <scope>NUCLEOTIDE SEQUENCE [LARGE SCALE GENOMIC DNA]</scope>
    <source>
        <strain evidence="12">65</strain>
    </source>
</reference>
<dbReference type="InterPro" id="IPR052202">
    <property type="entry name" value="Yeast_MetPath_Reg"/>
</dbReference>
<dbReference type="OrthoDB" id="2399539at2759"/>
<dbReference type="GO" id="GO:0043565">
    <property type="term" value="F:sequence-specific DNA binding"/>
    <property type="evidence" value="ECO:0007669"/>
    <property type="project" value="TreeGrafter"/>
</dbReference>
<sequence length="717" mass="80068">MPASSSTPIPGQSSFRVVKPTKKTAIEVPLDGPPIKHRLGGKHQIGACCSCKAKKKKCDGAYPACGGCVSSGIECTIVDLATSRTIPRDYIEQLEKKILALGQEIDTLKTSGQNSSVKRSLEMEIGYITLGAGAESNGFLGDSSAYSIAKAITSTIGYYNKKEQDQEMCTPPDVTDELSNIPFTKPSPAMAHNYMASYFDNVQCQYPFLEWDVIEQHFSSYLAGRSNQEAEFFLYMIFAVGSQVYSNYSSSSNIYTRMYYDKAMESVHRVVERATLESVQAYLMLSVFAQKMPDASSIWQTIGLAIRTAAALGLHRVSYRQRVGSATSTDDDERRLDQLKLRVLWCAYGMERINGIILGRPFGIADVDIDVPLPDDSLSYRVSNHVIKLRRIQSNICTFVYSPFHMTNGDEDSTRVGIVLELNEWMSTFPAKMAASSIFESRNWAEISYHNSMILLLRPVVLEVSKCSHENNTPSSRSLEWFKVFTQSASAICMNYKELHSKGKMGYTWLAMHCIFVAGLSFLYCVWIDNAFKLQVLELKRKSLIYDTISACSSILYVFAERFKKAIMFRNTFERVSNTVLLKLNKHEQKRTATQTSTKAEVSSSTGPLRISTASLGVLDERSIGIDQYFNFEPSLLWGNAALPDQSVLEVDNTASILESSQPVDHSEVTAADPGPVNLKRDDMSPIEPSLWEFLDTTGDKYLRDIFHSMEQSLSAP</sequence>
<feature type="transmembrane region" description="Helical" evidence="9">
    <location>
        <begin position="544"/>
        <end position="560"/>
    </location>
</feature>
<evidence type="ECO:0000256" key="5">
    <source>
        <dbReference type="ARBA" id="ARBA00023125"/>
    </source>
</evidence>
<dbReference type="InterPro" id="IPR007219">
    <property type="entry name" value="XnlR_reg_dom"/>
</dbReference>
<dbReference type="GO" id="GO:0006351">
    <property type="term" value="P:DNA-templated transcription"/>
    <property type="evidence" value="ECO:0007669"/>
    <property type="project" value="InterPro"/>
</dbReference>
<organism evidence="11">
    <name type="scientific">Cyberlindnera fabianii</name>
    <name type="common">Yeast</name>
    <name type="synonym">Hansenula fabianii</name>
    <dbReference type="NCBI Taxonomy" id="36022"/>
    <lineage>
        <taxon>Eukaryota</taxon>
        <taxon>Fungi</taxon>
        <taxon>Dikarya</taxon>
        <taxon>Ascomycota</taxon>
        <taxon>Saccharomycotina</taxon>
        <taxon>Saccharomycetes</taxon>
        <taxon>Phaffomycetales</taxon>
        <taxon>Phaffomycetaceae</taxon>
        <taxon>Cyberlindnera</taxon>
    </lineage>
</organism>
<dbReference type="EMBL" id="MPUK01000006">
    <property type="protein sequence ID" value="ONH66784.1"/>
    <property type="molecule type" value="Genomic_DNA"/>
</dbReference>
<keyword evidence="7" id="KW-0539">Nucleus</keyword>
<keyword evidence="9" id="KW-0812">Transmembrane</keyword>
<evidence type="ECO:0000256" key="8">
    <source>
        <dbReference type="SAM" id="MobiDB-lite"/>
    </source>
</evidence>
<accession>A0A061BCP9</accession>
<dbReference type="Proteomes" id="UP000189513">
    <property type="component" value="Unassembled WGS sequence"/>
</dbReference>
<dbReference type="InterPro" id="IPR001138">
    <property type="entry name" value="Zn2Cys6_DnaBD"/>
</dbReference>
<reference evidence="13" key="2">
    <citation type="journal article" date="2017" name="Genome Announc.">
        <title>Genome sequences of Cyberlindnera fabianii 65, Pichia kudriavzevii 129, and Saccharomyces cerevisiae 131 isolated from fermented masau fruits in Zimbabwe.</title>
        <authorList>
            <person name="van Rijswijck I.M.H."/>
            <person name="Derks M.F.L."/>
            <person name="Abee T."/>
            <person name="de Ridder D."/>
            <person name="Smid E.J."/>
        </authorList>
    </citation>
    <scope>NUCLEOTIDE SEQUENCE [LARGE SCALE GENOMIC DNA]</scope>
    <source>
        <strain evidence="13">65</strain>
    </source>
</reference>
<dbReference type="PANTHER" id="PTHR47782">
    <property type="entry name" value="ZN(II)2CYS6 TRANSCRIPTION FACTOR (EUROFUNG)-RELATED"/>
    <property type="match status" value="1"/>
</dbReference>
<gene>
    <name evidence="12" type="ORF">BON22_3598</name>
    <name evidence="11" type="ORF">CYFA0S_37e00100g</name>
</gene>
<dbReference type="SMART" id="SM00906">
    <property type="entry name" value="Fungal_trans"/>
    <property type="match status" value="1"/>
</dbReference>
<keyword evidence="6" id="KW-0804">Transcription</keyword>
<feature type="domain" description="Zn(2)-C6 fungal-type" evidence="10">
    <location>
        <begin position="47"/>
        <end position="77"/>
    </location>
</feature>
<evidence type="ECO:0000313" key="12">
    <source>
        <dbReference type="EMBL" id="ONH66784.1"/>
    </source>
</evidence>
<comment type="subcellular location">
    <subcellularLocation>
        <location evidence="1">Nucleus</location>
    </subcellularLocation>
</comment>
<feature type="region of interest" description="Disordered" evidence="8">
    <location>
        <begin position="661"/>
        <end position="683"/>
    </location>
</feature>
<dbReference type="VEuPathDB" id="FungiDB:BON22_3598"/>